<dbReference type="Proteomes" id="UP000308092">
    <property type="component" value="Unassembled WGS sequence"/>
</dbReference>
<accession>A0A4S3IZF5</accession>
<dbReference type="EMBL" id="SOSA01001077">
    <property type="protein sequence ID" value="THC87705.1"/>
    <property type="molecule type" value="Genomic_DNA"/>
</dbReference>
<evidence type="ECO:0000313" key="1">
    <source>
        <dbReference type="EMBL" id="THC87705.1"/>
    </source>
</evidence>
<dbReference type="VEuPathDB" id="FungiDB:EYZ11_012849"/>
<sequence>MLGAFYTIPSNSVTRLSLTIIK</sequence>
<name>A0A4S3IZF5_9EURO</name>
<protein>
    <submittedName>
        <fullName evidence="1">Uncharacterized protein</fullName>
    </submittedName>
</protein>
<comment type="caution">
    <text evidence="1">The sequence shown here is derived from an EMBL/GenBank/DDBJ whole genome shotgun (WGS) entry which is preliminary data.</text>
</comment>
<reference evidence="1 2" key="1">
    <citation type="submission" date="2019-03" db="EMBL/GenBank/DDBJ databases">
        <title>The genome sequence of a newly discovered highly antifungal drug resistant Aspergillus species, Aspergillus tanneri NIH 1004.</title>
        <authorList>
            <person name="Mounaud S."/>
            <person name="Singh I."/>
            <person name="Joardar V."/>
            <person name="Pakala S."/>
            <person name="Pakala S."/>
            <person name="Venepally P."/>
            <person name="Hoover J."/>
            <person name="Nierman W."/>
            <person name="Chung J."/>
            <person name="Losada L."/>
        </authorList>
    </citation>
    <scope>NUCLEOTIDE SEQUENCE [LARGE SCALE GENOMIC DNA]</scope>
    <source>
        <strain evidence="1 2">NIH1004</strain>
    </source>
</reference>
<dbReference type="AlphaFoldDB" id="A0A4S3IZF5"/>
<organism evidence="1 2">
    <name type="scientific">Aspergillus tanneri</name>
    <dbReference type="NCBI Taxonomy" id="1220188"/>
    <lineage>
        <taxon>Eukaryota</taxon>
        <taxon>Fungi</taxon>
        <taxon>Dikarya</taxon>
        <taxon>Ascomycota</taxon>
        <taxon>Pezizomycotina</taxon>
        <taxon>Eurotiomycetes</taxon>
        <taxon>Eurotiomycetidae</taxon>
        <taxon>Eurotiales</taxon>
        <taxon>Aspergillaceae</taxon>
        <taxon>Aspergillus</taxon>
        <taxon>Aspergillus subgen. Circumdati</taxon>
    </lineage>
</organism>
<gene>
    <name evidence="1" type="ORF">EYZ11_012849</name>
</gene>
<keyword evidence="2" id="KW-1185">Reference proteome</keyword>
<evidence type="ECO:0000313" key="2">
    <source>
        <dbReference type="Proteomes" id="UP000308092"/>
    </source>
</evidence>
<proteinExistence type="predicted"/>